<keyword evidence="1" id="KW-0472">Membrane</keyword>
<comment type="caution">
    <text evidence="2">The sequence shown here is derived from an EMBL/GenBank/DDBJ whole genome shotgun (WGS) entry which is preliminary data.</text>
</comment>
<accession>A0A0G1DJG0</accession>
<dbReference type="Proteomes" id="UP000034894">
    <property type="component" value="Unassembled WGS sequence"/>
</dbReference>
<feature type="transmembrane region" description="Helical" evidence="1">
    <location>
        <begin position="219"/>
        <end position="235"/>
    </location>
</feature>
<sequence>MKKTDIAFFCLSTAVILFLNLYPLVKLARRAPSGRTYALIHNNVQDFYLYQSLMNEGATGSWLIYDPYTTEAHRSSIIFSFFTVLGKISRIFNLPYALTYHAARITGSLLFFLAAATAIRKLKIPHSNIAYFFFLFASPFLTSKNISGAITEIPFMYWWTGMDAVRRAAYLPHHMFGGFLLIVSVILVNAFIKSTKKVHLVFLSLTAILMAYLHTPSLFILLIILPPAVLIYLAVKKNLSISGLFGLAAFWIIGFVSLALMVSQSNRGFPWSQYLEWEKTLQYPVMEELAGSFGLLLPLAILGTLAAFASGRFSRILVACWFAVPLLLLPFAPMLNISNIRLIQGIPFLTLGMLAVLGTEVIIRLVLKLISVFINQPLSKKQKLIFPVNRFVYAILIVLFSLSVYPTIAWSVKDQIREYTPIFGNTYLDNRLQYVFSFIKDRYPAKIIVLATFYTGNYLPVYTHTLSFIGHTSYTANISMKEKAVMRFFENKMTQGEAEKFLRDNKIRLVFQGPEEKPLFKGLLYPEILKPVYREDVANVYEVK</sequence>
<feature type="transmembrane region" description="Helical" evidence="1">
    <location>
        <begin position="102"/>
        <end position="119"/>
    </location>
</feature>
<feature type="transmembrane region" description="Helical" evidence="1">
    <location>
        <begin position="6"/>
        <end position="25"/>
    </location>
</feature>
<evidence type="ECO:0000313" key="2">
    <source>
        <dbReference type="EMBL" id="KKS97779.1"/>
    </source>
</evidence>
<gene>
    <name evidence="2" type="ORF">UV73_C0005G0056</name>
</gene>
<dbReference type="EMBL" id="LCFP01000005">
    <property type="protein sequence ID" value="KKS97779.1"/>
    <property type="molecule type" value="Genomic_DNA"/>
</dbReference>
<keyword evidence="1" id="KW-0812">Transmembrane</keyword>
<dbReference type="AlphaFoldDB" id="A0A0G1DJG0"/>
<protein>
    <recommendedName>
        <fullName evidence="4">Glycosyltransferase RgtA/B/C/D-like domain-containing protein</fullName>
    </recommendedName>
</protein>
<name>A0A0G1DJG0_9BACT</name>
<feature type="transmembrane region" description="Helical" evidence="1">
    <location>
        <begin position="289"/>
        <end position="309"/>
    </location>
</feature>
<reference evidence="2 3" key="1">
    <citation type="journal article" date="2015" name="Nature">
        <title>rRNA introns, odd ribosomes, and small enigmatic genomes across a large radiation of phyla.</title>
        <authorList>
            <person name="Brown C.T."/>
            <person name="Hug L.A."/>
            <person name="Thomas B.C."/>
            <person name="Sharon I."/>
            <person name="Castelle C.J."/>
            <person name="Singh A."/>
            <person name="Wilkins M.J."/>
            <person name="Williams K.H."/>
            <person name="Banfield J.F."/>
        </authorList>
    </citation>
    <scope>NUCLEOTIDE SEQUENCE [LARGE SCALE GENOMIC DNA]</scope>
</reference>
<feature type="transmembrane region" description="Helical" evidence="1">
    <location>
        <begin position="316"/>
        <end position="334"/>
    </location>
</feature>
<proteinExistence type="predicted"/>
<evidence type="ECO:0000256" key="1">
    <source>
        <dbReference type="SAM" id="Phobius"/>
    </source>
</evidence>
<feature type="transmembrane region" description="Helical" evidence="1">
    <location>
        <begin position="346"/>
        <end position="370"/>
    </location>
</feature>
<feature type="transmembrane region" description="Helical" evidence="1">
    <location>
        <begin position="170"/>
        <end position="191"/>
    </location>
</feature>
<feature type="transmembrane region" description="Helical" evidence="1">
    <location>
        <begin position="391"/>
        <end position="412"/>
    </location>
</feature>
<feature type="transmembrane region" description="Helical" evidence="1">
    <location>
        <begin position="242"/>
        <end position="262"/>
    </location>
</feature>
<keyword evidence="1" id="KW-1133">Transmembrane helix</keyword>
<organism evidence="2 3">
    <name type="scientific">Candidatus Gottesmanbacteria bacterium GW2011_GWA2_43_14</name>
    <dbReference type="NCBI Taxonomy" id="1618443"/>
    <lineage>
        <taxon>Bacteria</taxon>
        <taxon>Candidatus Gottesmaniibacteriota</taxon>
    </lineage>
</organism>
<evidence type="ECO:0000313" key="3">
    <source>
        <dbReference type="Proteomes" id="UP000034894"/>
    </source>
</evidence>
<evidence type="ECO:0008006" key="4">
    <source>
        <dbReference type="Google" id="ProtNLM"/>
    </source>
</evidence>
<dbReference type="STRING" id="1618443.UV73_C0005G0056"/>
<feature type="transmembrane region" description="Helical" evidence="1">
    <location>
        <begin position="131"/>
        <end position="150"/>
    </location>
</feature>